<evidence type="ECO:0000313" key="9">
    <source>
        <dbReference type="Ensembl" id="ENSCCRP00000157803.1"/>
    </source>
</evidence>
<dbReference type="PROSITE" id="PS50994">
    <property type="entry name" value="INTEGRASE"/>
    <property type="match status" value="1"/>
</dbReference>
<dbReference type="GO" id="GO:0003676">
    <property type="term" value="F:nucleic acid binding"/>
    <property type="evidence" value="ECO:0007669"/>
    <property type="project" value="InterPro"/>
</dbReference>
<dbReference type="Pfam" id="PF00665">
    <property type="entry name" value="rve"/>
    <property type="match status" value="1"/>
</dbReference>
<dbReference type="GeneTree" id="ENSGT01000000214408"/>
<dbReference type="Gene3D" id="3.30.70.270">
    <property type="match status" value="1"/>
</dbReference>
<dbReference type="InterPro" id="IPR041373">
    <property type="entry name" value="RT_RNaseH"/>
</dbReference>
<sequence>MDPADVAPVQALKERTPKTVGEVRKLLGFLSYYRSYIENFSRKAAPLYLLLAEKKTPIGKVQMKRKGKGKHGQGQLVSSHPVTWTDEHQKALCELIDYLSNPPVLGYPDLDDPFVLHCDASQEGLGAVLYQRQRGKLVVIAYGSRTLTPPEKNYHLHSGKLEFLAMKWAICERFRDYVYHAPSFIVYTDNNPLTYVMSTAKLNATTYRWVAELADFRFTIKYRPGKSNGDADGLSRMPLDMEQYMKTCSEEVHPEVMVSLSQSAVVQSQERGPWLCPLTIETALSGEQEEELFTSVAEIPKEVLRKAQEEDPEIREAVTYLKMKPRPVNRSQGRELRGLMRERAKLYLDEHGLLFRKTATRDQLVLPRTYHELVYKELHQDMGHLGAERVLNLIRDRFYWPHMQKEVEHFVTRVCSCLRSKRPNKLTQAPLVNITTTYPFELVSIDFLHLEKSKGGYEYILVVMDHFTRFAQVYACRNKSAKTAAEKVFGDFVLMFGFPTKLHHDQGREFDNKLFSKLQEYSGVQGSHTTPYHPQGNGQVERFNRTLLAMLRTLPENAKADWKTSLAKVVNAYNCTKSEATGFAPYYLLFGRTPRLPIDIMFGVPAKNQSSSYHDYAEDWRKRMTEAYKLASRVSHKEKERGKALY</sequence>
<dbReference type="Proteomes" id="UP001108240">
    <property type="component" value="Unplaced"/>
</dbReference>
<dbReference type="InterPro" id="IPR001584">
    <property type="entry name" value="Integrase_cat-core"/>
</dbReference>
<dbReference type="Ensembl" id="ENSCCRT00000139920.1">
    <property type="protein sequence ID" value="ENSCCRP00000157803.1"/>
    <property type="gene ID" value="ENSCCRG00000053103.1"/>
</dbReference>
<dbReference type="PANTHER" id="PTHR37984">
    <property type="entry name" value="PROTEIN CBG26694"/>
    <property type="match status" value="1"/>
</dbReference>
<dbReference type="FunFam" id="3.30.420.10:FF:000032">
    <property type="entry name" value="Retrovirus-related Pol polyprotein from transposon 297-like Protein"/>
    <property type="match status" value="1"/>
</dbReference>
<evidence type="ECO:0000256" key="3">
    <source>
        <dbReference type="ARBA" id="ARBA00022722"/>
    </source>
</evidence>
<dbReference type="OMA" id="NCTRSES"/>
<dbReference type="GO" id="GO:0016787">
    <property type="term" value="F:hydrolase activity"/>
    <property type="evidence" value="ECO:0007669"/>
    <property type="project" value="UniProtKB-KW"/>
</dbReference>
<dbReference type="SUPFAM" id="SSF53098">
    <property type="entry name" value="Ribonuclease H-like"/>
    <property type="match status" value="1"/>
</dbReference>
<name>A0A9J8BMV2_CYPCA</name>
<dbReference type="InterPro" id="IPR036397">
    <property type="entry name" value="RNaseH_sf"/>
</dbReference>
<dbReference type="Gene3D" id="1.10.340.70">
    <property type="match status" value="1"/>
</dbReference>
<dbReference type="InterPro" id="IPR043128">
    <property type="entry name" value="Rev_trsase/Diguanyl_cyclase"/>
</dbReference>
<evidence type="ECO:0000259" key="8">
    <source>
        <dbReference type="PROSITE" id="PS50994"/>
    </source>
</evidence>
<keyword evidence="3" id="KW-0540">Nuclease</keyword>
<evidence type="ECO:0000256" key="5">
    <source>
        <dbReference type="ARBA" id="ARBA00022801"/>
    </source>
</evidence>
<keyword evidence="4" id="KW-0255">Endonuclease</keyword>
<dbReference type="AlphaFoldDB" id="A0A9J8BMV2"/>
<evidence type="ECO:0000256" key="6">
    <source>
        <dbReference type="ARBA" id="ARBA00022918"/>
    </source>
</evidence>
<keyword evidence="10" id="KW-1185">Reference proteome</keyword>
<dbReference type="InterPro" id="IPR041588">
    <property type="entry name" value="Integrase_H2C2"/>
</dbReference>
<evidence type="ECO:0000256" key="4">
    <source>
        <dbReference type="ARBA" id="ARBA00022759"/>
    </source>
</evidence>
<evidence type="ECO:0000313" key="10">
    <source>
        <dbReference type="Proteomes" id="UP001108240"/>
    </source>
</evidence>
<dbReference type="SUPFAM" id="SSF56672">
    <property type="entry name" value="DNA/RNA polymerases"/>
    <property type="match status" value="1"/>
</dbReference>
<reference evidence="9" key="2">
    <citation type="submission" date="2025-09" db="UniProtKB">
        <authorList>
            <consortium name="Ensembl"/>
        </authorList>
    </citation>
    <scope>IDENTIFICATION</scope>
</reference>
<dbReference type="GO" id="GO:0003964">
    <property type="term" value="F:RNA-directed DNA polymerase activity"/>
    <property type="evidence" value="ECO:0007669"/>
    <property type="project" value="UniProtKB-KW"/>
</dbReference>
<keyword evidence="6" id="KW-0695">RNA-directed DNA polymerase</keyword>
<feature type="domain" description="Integrase catalytic" evidence="8">
    <location>
        <begin position="435"/>
        <end position="593"/>
    </location>
</feature>
<dbReference type="Gene3D" id="3.30.420.10">
    <property type="entry name" value="Ribonuclease H-like superfamily/Ribonuclease H"/>
    <property type="match status" value="1"/>
</dbReference>
<reference evidence="9" key="1">
    <citation type="submission" date="2025-08" db="UniProtKB">
        <authorList>
            <consortium name="Ensembl"/>
        </authorList>
    </citation>
    <scope>IDENTIFICATION</scope>
</reference>
<dbReference type="InterPro" id="IPR012337">
    <property type="entry name" value="RNaseH-like_sf"/>
</dbReference>
<dbReference type="GO" id="GO:0015074">
    <property type="term" value="P:DNA integration"/>
    <property type="evidence" value="ECO:0007669"/>
    <property type="project" value="InterPro"/>
</dbReference>
<dbReference type="GO" id="GO:0004519">
    <property type="term" value="F:endonuclease activity"/>
    <property type="evidence" value="ECO:0007669"/>
    <property type="project" value="UniProtKB-KW"/>
</dbReference>
<accession>A0A9J8BMV2</accession>
<organism evidence="9 10">
    <name type="scientific">Cyprinus carpio carpio</name>
    <dbReference type="NCBI Taxonomy" id="630221"/>
    <lineage>
        <taxon>Eukaryota</taxon>
        <taxon>Metazoa</taxon>
        <taxon>Chordata</taxon>
        <taxon>Craniata</taxon>
        <taxon>Vertebrata</taxon>
        <taxon>Euteleostomi</taxon>
        <taxon>Actinopterygii</taxon>
        <taxon>Neopterygii</taxon>
        <taxon>Teleostei</taxon>
        <taxon>Ostariophysi</taxon>
        <taxon>Cypriniformes</taxon>
        <taxon>Cyprinidae</taxon>
        <taxon>Cyprininae</taxon>
        <taxon>Cyprinus</taxon>
    </lineage>
</organism>
<evidence type="ECO:0000256" key="7">
    <source>
        <dbReference type="ARBA" id="ARBA00039658"/>
    </source>
</evidence>
<proteinExistence type="predicted"/>
<dbReference type="Gene3D" id="3.10.20.370">
    <property type="match status" value="1"/>
</dbReference>
<dbReference type="FunFam" id="1.10.340.70:FF:000001">
    <property type="entry name" value="Retrovirus-related Pol polyprotein from transposon gypsy-like Protein"/>
    <property type="match status" value="1"/>
</dbReference>
<dbReference type="CDD" id="cd09274">
    <property type="entry name" value="RNase_HI_RT_Ty3"/>
    <property type="match status" value="1"/>
</dbReference>
<dbReference type="InterPro" id="IPR050951">
    <property type="entry name" value="Retrovirus_Pol_polyprotein"/>
</dbReference>
<protein>
    <recommendedName>
        <fullName evidence="7">Gypsy retrotransposon integrase-like protein 1</fullName>
    </recommendedName>
</protein>
<keyword evidence="1" id="KW-0808">Transferase</keyword>
<keyword evidence="5" id="KW-0378">Hydrolase</keyword>
<evidence type="ECO:0000256" key="1">
    <source>
        <dbReference type="ARBA" id="ARBA00022679"/>
    </source>
</evidence>
<keyword evidence="2" id="KW-0548">Nucleotidyltransferase</keyword>
<dbReference type="PANTHER" id="PTHR37984:SF15">
    <property type="entry name" value="INTEGRASE CATALYTIC DOMAIN-CONTAINING PROTEIN"/>
    <property type="match status" value="1"/>
</dbReference>
<dbReference type="Pfam" id="PF17917">
    <property type="entry name" value="RT_RNaseH"/>
    <property type="match status" value="1"/>
</dbReference>
<evidence type="ECO:0000256" key="2">
    <source>
        <dbReference type="ARBA" id="ARBA00022695"/>
    </source>
</evidence>
<dbReference type="InterPro" id="IPR043502">
    <property type="entry name" value="DNA/RNA_pol_sf"/>
</dbReference>
<dbReference type="Pfam" id="PF17921">
    <property type="entry name" value="Integrase_H2C2"/>
    <property type="match status" value="1"/>
</dbReference>
<dbReference type="FunFam" id="3.10.20.370:FF:000001">
    <property type="entry name" value="Retrovirus-related Pol polyprotein from transposon 17.6-like protein"/>
    <property type="match status" value="1"/>
</dbReference>